<protein>
    <submittedName>
        <fullName evidence="1">Uncharacterized protein</fullName>
    </submittedName>
</protein>
<dbReference type="AlphaFoldDB" id="A0ABD0M5I9"/>
<keyword evidence="2" id="KW-1185">Reference proteome</keyword>
<dbReference type="Proteomes" id="UP001519460">
    <property type="component" value="Unassembled WGS sequence"/>
</dbReference>
<sequence length="131" mass="14628">MTCTSHQYIAWAAPLLASANMTSILPLPQPYLTPHHLPLLPQIISDAMAYVWEDYLKGRFSAQAEQAWRSVFTFISGTMADGYIQETMDRETAMRSSSLELDPTAPTIRTELPPSMRARLKSTHAKTMSAP</sequence>
<dbReference type="Gene3D" id="1.10.490.10">
    <property type="entry name" value="Globins"/>
    <property type="match status" value="1"/>
</dbReference>
<dbReference type="EMBL" id="JACVVK020000005">
    <property type="protein sequence ID" value="KAK7506912.1"/>
    <property type="molecule type" value="Genomic_DNA"/>
</dbReference>
<gene>
    <name evidence="1" type="ORF">BaRGS_00001763</name>
</gene>
<dbReference type="InterPro" id="IPR012292">
    <property type="entry name" value="Globin/Proto"/>
</dbReference>
<accession>A0ABD0M5I9</accession>
<evidence type="ECO:0000313" key="1">
    <source>
        <dbReference type="EMBL" id="KAK7506912.1"/>
    </source>
</evidence>
<evidence type="ECO:0000313" key="2">
    <source>
        <dbReference type="Proteomes" id="UP001519460"/>
    </source>
</evidence>
<proteinExistence type="predicted"/>
<organism evidence="1 2">
    <name type="scientific">Batillaria attramentaria</name>
    <dbReference type="NCBI Taxonomy" id="370345"/>
    <lineage>
        <taxon>Eukaryota</taxon>
        <taxon>Metazoa</taxon>
        <taxon>Spiralia</taxon>
        <taxon>Lophotrochozoa</taxon>
        <taxon>Mollusca</taxon>
        <taxon>Gastropoda</taxon>
        <taxon>Caenogastropoda</taxon>
        <taxon>Sorbeoconcha</taxon>
        <taxon>Cerithioidea</taxon>
        <taxon>Batillariidae</taxon>
        <taxon>Batillaria</taxon>
    </lineage>
</organism>
<comment type="caution">
    <text evidence="1">The sequence shown here is derived from an EMBL/GenBank/DDBJ whole genome shotgun (WGS) entry which is preliminary data.</text>
</comment>
<name>A0ABD0M5I9_9CAEN</name>
<reference evidence="1 2" key="1">
    <citation type="journal article" date="2023" name="Sci. Data">
        <title>Genome assembly of the Korean intertidal mud-creeper Batillaria attramentaria.</title>
        <authorList>
            <person name="Patra A.K."/>
            <person name="Ho P.T."/>
            <person name="Jun S."/>
            <person name="Lee S.J."/>
            <person name="Kim Y."/>
            <person name="Won Y.J."/>
        </authorList>
    </citation>
    <scope>NUCLEOTIDE SEQUENCE [LARGE SCALE GENOMIC DNA]</scope>
    <source>
        <strain evidence="1">Wonlab-2016</strain>
    </source>
</reference>